<evidence type="ECO:0000313" key="2">
    <source>
        <dbReference type="Proteomes" id="UP000694892"/>
    </source>
</evidence>
<dbReference type="EMBL" id="CM004468">
    <property type="protein sequence ID" value="OCT93504.1"/>
    <property type="molecule type" value="Genomic_DNA"/>
</dbReference>
<accession>A0A974DKA5</accession>
<gene>
    <name evidence="1" type="ORF">XELAEV_18011182mg</name>
</gene>
<organism evidence="1 2">
    <name type="scientific">Xenopus laevis</name>
    <name type="common">African clawed frog</name>
    <dbReference type="NCBI Taxonomy" id="8355"/>
    <lineage>
        <taxon>Eukaryota</taxon>
        <taxon>Metazoa</taxon>
        <taxon>Chordata</taxon>
        <taxon>Craniata</taxon>
        <taxon>Vertebrata</taxon>
        <taxon>Euteleostomi</taxon>
        <taxon>Amphibia</taxon>
        <taxon>Batrachia</taxon>
        <taxon>Anura</taxon>
        <taxon>Pipoidea</taxon>
        <taxon>Pipidae</taxon>
        <taxon>Xenopodinae</taxon>
        <taxon>Xenopus</taxon>
        <taxon>Xenopus</taxon>
    </lineage>
</organism>
<proteinExistence type="predicted"/>
<dbReference type="Proteomes" id="UP000694892">
    <property type="component" value="Chromosome 2L"/>
</dbReference>
<name>A0A974DKA5_XENLA</name>
<sequence length="171" mass="18885">MLVGGFEMVGFRGDLWVNCGNGREVCAKGVGKVCEGGEPVDMSPRGWSEVGVREEWPGPKSYVVGRITCPTDFPHVYVLRINLLLQFNSPLSQEPTWHFVTPPCLFTTYCATAEPWASSIRHMTAVWPISTLLFSCVTSLPASVLSVTVQSFQVNRMKKNPSVLKPPLKNV</sequence>
<protein>
    <submittedName>
        <fullName evidence="1">Uncharacterized protein</fullName>
    </submittedName>
</protein>
<evidence type="ECO:0000313" key="1">
    <source>
        <dbReference type="EMBL" id="OCT93504.1"/>
    </source>
</evidence>
<reference evidence="2" key="1">
    <citation type="journal article" date="2016" name="Nature">
        <title>Genome evolution in the allotetraploid frog Xenopus laevis.</title>
        <authorList>
            <person name="Session A.M."/>
            <person name="Uno Y."/>
            <person name="Kwon T."/>
            <person name="Chapman J.A."/>
            <person name="Toyoda A."/>
            <person name="Takahashi S."/>
            <person name="Fukui A."/>
            <person name="Hikosaka A."/>
            <person name="Suzuki A."/>
            <person name="Kondo M."/>
            <person name="van Heeringen S.J."/>
            <person name="Quigley I."/>
            <person name="Heinz S."/>
            <person name="Ogino H."/>
            <person name="Ochi H."/>
            <person name="Hellsten U."/>
            <person name="Lyons J.B."/>
            <person name="Simakov O."/>
            <person name="Putnam N."/>
            <person name="Stites J."/>
            <person name="Kuroki Y."/>
            <person name="Tanaka T."/>
            <person name="Michiue T."/>
            <person name="Watanabe M."/>
            <person name="Bogdanovic O."/>
            <person name="Lister R."/>
            <person name="Georgiou G."/>
            <person name="Paranjpe S.S."/>
            <person name="van Kruijsbergen I."/>
            <person name="Shu S."/>
            <person name="Carlson J."/>
            <person name="Kinoshita T."/>
            <person name="Ohta Y."/>
            <person name="Mawaribuchi S."/>
            <person name="Jenkins J."/>
            <person name="Grimwood J."/>
            <person name="Schmutz J."/>
            <person name="Mitros T."/>
            <person name="Mozaffari S.V."/>
            <person name="Suzuki Y."/>
            <person name="Haramoto Y."/>
            <person name="Yamamoto T.S."/>
            <person name="Takagi C."/>
            <person name="Heald R."/>
            <person name="Miller K."/>
            <person name="Haudenschild C."/>
            <person name="Kitzman J."/>
            <person name="Nakayama T."/>
            <person name="Izutsu Y."/>
            <person name="Robert J."/>
            <person name="Fortriede J."/>
            <person name="Burns K."/>
            <person name="Lotay V."/>
            <person name="Karimi K."/>
            <person name="Yasuoka Y."/>
            <person name="Dichmann D.S."/>
            <person name="Flajnik M.F."/>
            <person name="Houston D.W."/>
            <person name="Shendure J."/>
            <person name="DuPasquier L."/>
            <person name="Vize P.D."/>
            <person name="Zorn A.M."/>
            <person name="Ito M."/>
            <person name="Marcotte E.M."/>
            <person name="Wallingford J.B."/>
            <person name="Ito Y."/>
            <person name="Asashima M."/>
            <person name="Ueno N."/>
            <person name="Matsuda Y."/>
            <person name="Veenstra G.J."/>
            <person name="Fujiyama A."/>
            <person name="Harland R.M."/>
            <person name="Taira M."/>
            <person name="Rokhsar D.S."/>
        </authorList>
    </citation>
    <scope>NUCLEOTIDE SEQUENCE [LARGE SCALE GENOMIC DNA]</scope>
    <source>
        <strain evidence="2">J</strain>
    </source>
</reference>
<dbReference type="AlphaFoldDB" id="A0A974DKA5"/>